<dbReference type="SUPFAM" id="SSF48317">
    <property type="entry name" value="Acid phosphatase/Vanadium-dependent haloperoxidase"/>
    <property type="match status" value="1"/>
</dbReference>
<proteinExistence type="inferred from homology"/>
<evidence type="ECO:0000256" key="4">
    <source>
        <dbReference type="ARBA" id="ARBA00022989"/>
    </source>
</evidence>
<name>A0AAD3HUF7_9CHLO</name>
<dbReference type="GO" id="GO:0046839">
    <property type="term" value="P:phospholipid dephosphorylation"/>
    <property type="evidence" value="ECO:0007669"/>
    <property type="project" value="TreeGrafter"/>
</dbReference>
<keyword evidence="3 6" id="KW-0812">Transmembrane</keyword>
<evidence type="ECO:0000256" key="1">
    <source>
        <dbReference type="ARBA" id="ARBA00004141"/>
    </source>
</evidence>
<dbReference type="GO" id="GO:0008195">
    <property type="term" value="F:phosphatidate phosphatase activity"/>
    <property type="evidence" value="ECO:0007669"/>
    <property type="project" value="TreeGrafter"/>
</dbReference>
<dbReference type="PANTHER" id="PTHR10165">
    <property type="entry name" value="LIPID PHOSPHATE PHOSPHATASE"/>
    <property type="match status" value="1"/>
</dbReference>
<feature type="domain" description="Phosphatidic acid phosphatase type 2/haloperoxidase" evidence="7">
    <location>
        <begin position="116"/>
        <end position="268"/>
    </location>
</feature>
<evidence type="ECO:0000313" key="8">
    <source>
        <dbReference type="EMBL" id="GFR53060.1"/>
    </source>
</evidence>
<dbReference type="InterPro" id="IPR000326">
    <property type="entry name" value="PAP2/HPO"/>
</dbReference>
<keyword evidence="5 6" id="KW-0472">Membrane</keyword>
<dbReference type="InterPro" id="IPR043216">
    <property type="entry name" value="PAP-like"/>
</dbReference>
<dbReference type="InterPro" id="IPR036938">
    <property type="entry name" value="PAP2/HPO_sf"/>
</dbReference>
<protein>
    <recommendedName>
        <fullName evidence="7">Phosphatidic acid phosphatase type 2/haloperoxidase domain-containing protein</fullName>
    </recommendedName>
</protein>
<evidence type="ECO:0000256" key="3">
    <source>
        <dbReference type="ARBA" id="ARBA00022692"/>
    </source>
</evidence>
<comment type="caution">
    <text evidence="8">The sequence shown here is derived from an EMBL/GenBank/DDBJ whole genome shotgun (WGS) entry which is preliminary data.</text>
</comment>
<dbReference type="Pfam" id="PF01569">
    <property type="entry name" value="PAP2"/>
    <property type="match status" value="1"/>
</dbReference>
<comment type="similarity">
    <text evidence="2">Belongs to the PA-phosphatase related phosphoesterase family.</text>
</comment>
<evidence type="ECO:0000256" key="6">
    <source>
        <dbReference type="SAM" id="Phobius"/>
    </source>
</evidence>
<feature type="transmembrane region" description="Helical" evidence="6">
    <location>
        <begin position="253"/>
        <end position="272"/>
    </location>
</feature>
<dbReference type="Gene3D" id="1.20.144.10">
    <property type="entry name" value="Phosphatidic acid phosphatase type 2/haloperoxidase"/>
    <property type="match status" value="1"/>
</dbReference>
<evidence type="ECO:0000313" key="9">
    <source>
        <dbReference type="Proteomes" id="UP001054857"/>
    </source>
</evidence>
<gene>
    <name evidence="8" type="ORF">Agub_g15735</name>
</gene>
<evidence type="ECO:0000259" key="7">
    <source>
        <dbReference type="SMART" id="SM00014"/>
    </source>
</evidence>
<keyword evidence="4 6" id="KW-1133">Transmembrane helix</keyword>
<comment type="subcellular location">
    <subcellularLocation>
        <location evidence="1">Membrane</location>
        <topology evidence="1">Multi-pass membrane protein</topology>
    </subcellularLocation>
</comment>
<evidence type="ECO:0000256" key="2">
    <source>
        <dbReference type="ARBA" id="ARBA00008816"/>
    </source>
</evidence>
<dbReference type="EMBL" id="BMAR01000085">
    <property type="protein sequence ID" value="GFR53060.1"/>
    <property type="molecule type" value="Genomic_DNA"/>
</dbReference>
<sequence>MAIITVIDRDKDVEATEQTLSATRPRRGPVARFLGSSLLYDSLAALACLVLALALEKAKPRSAYVLKETLYWHSFPRKDNSVPSWSVPVYALLGPLALFIVYHFLRRRPSWHRELARLVAALCLAFFLTGAITNCLKLPVGRLRPNFVRTCWPNGTMVFDHEDQWGGYARCDTHVSEADREEIRKSWPSGHSSLSAAGLGFTTFYFLGQLRPFSHSACAGRLWRFLLPLLPSFGAVAVAVTRVLDYWHFTSDVLTGLAIGFLTAFFVYRLLYPPLTHPLSQLPWELLQEREGGRERQGDAWREVECDQAVAPHIR</sequence>
<organism evidence="8 9">
    <name type="scientific">Astrephomene gubernaculifera</name>
    <dbReference type="NCBI Taxonomy" id="47775"/>
    <lineage>
        <taxon>Eukaryota</taxon>
        <taxon>Viridiplantae</taxon>
        <taxon>Chlorophyta</taxon>
        <taxon>core chlorophytes</taxon>
        <taxon>Chlorophyceae</taxon>
        <taxon>CS clade</taxon>
        <taxon>Chlamydomonadales</taxon>
        <taxon>Astrephomenaceae</taxon>
        <taxon>Astrephomene</taxon>
    </lineage>
</organism>
<feature type="transmembrane region" description="Helical" evidence="6">
    <location>
        <begin position="117"/>
        <end position="140"/>
    </location>
</feature>
<accession>A0AAD3HUF7</accession>
<feature type="transmembrane region" description="Helical" evidence="6">
    <location>
        <begin position="33"/>
        <end position="55"/>
    </location>
</feature>
<dbReference type="CDD" id="cd03390">
    <property type="entry name" value="PAP2_containing_1_like"/>
    <property type="match status" value="1"/>
</dbReference>
<feature type="transmembrane region" description="Helical" evidence="6">
    <location>
        <begin position="192"/>
        <end position="210"/>
    </location>
</feature>
<dbReference type="PANTHER" id="PTHR10165:SF35">
    <property type="entry name" value="RE23632P"/>
    <property type="match status" value="1"/>
</dbReference>
<dbReference type="GO" id="GO:0006644">
    <property type="term" value="P:phospholipid metabolic process"/>
    <property type="evidence" value="ECO:0007669"/>
    <property type="project" value="InterPro"/>
</dbReference>
<keyword evidence="9" id="KW-1185">Reference proteome</keyword>
<feature type="transmembrane region" description="Helical" evidence="6">
    <location>
        <begin position="85"/>
        <end position="105"/>
    </location>
</feature>
<evidence type="ECO:0000256" key="5">
    <source>
        <dbReference type="ARBA" id="ARBA00023136"/>
    </source>
</evidence>
<dbReference type="GO" id="GO:0016020">
    <property type="term" value="C:membrane"/>
    <property type="evidence" value="ECO:0007669"/>
    <property type="project" value="UniProtKB-SubCell"/>
</dbReference>
<reference evidence="8 9" key="1">
    <citation type="journal article" date="2021" name="Sci. Rep.">
        <title>Genome sequencing of the multicellular alga Astrephomene provides insights into convergent evolution of germ-soma differentiation.</title>
        <authorList>
            <person name="Yamashita S."/>
            <person name="Yamamoto K."/>
            <person name="Matsuzaki R."/>
            <person name="Suzuki S."/>
            <person name="Yamaguchi H."/>
            <person name="Hirooka S."/>
            <person name="Minakuchi Y."/>
            <person name="Miyagishima S."/>
            <person name="Kawachi M."/>
            <person name="Toyoda A."/>
            <person name="Nozaki H."/>
        </authorList>
    </citation>
    <scope>NUCLEOTIDE SEQUENCE [LARGE SCALE GENOMIC DNA]</scope>
    <source>
        <strain evidence="8 9">NIES-4017</strain>
    </source>
</reference>
<dbReference type="SMART" id="SM00014">
    <property type="entry name" value="acidPPc"/>
    <property type="match status" value="1"/>
</dbReference>
<dbReference type="Proteomes" id="UP001054857">
    <property type="component" value="Unassembled WGS sequence"/>
</dbReference>
<feature type="transmembrane region" description="Helical" evidence="6">
    <location>
        <begin position="222"/>
        <end position="241"/>
    </location>
</feature>
<dbReference type="AlphaFoldDB" id="A0AAD3HUF7"/>